<evidence type="ECO:0000256" key="1">
    <source>
        <dbReference type="ARBA" id="ARBA00009441"/>
    </source>
</evidence>
<dbReference type="PANTHER" id="PTHR11059">
    <property type="entry name" value="DNA REPAIR PROTEIN RECN"/>
    <property type="match status" value="1"/>
</dbReference>
<evidence type="ECO:0000256" key="3">
    <source>
        <dbReference type="ARBA" id="ARBA00022741"/>
    </source>
</evidence>
<dbReference type="GO" id="GO:0006310">
    <property type="term" value="P:DNA recombination"/>
    <property type="evidence" value="ECO:0007669"/>
    <property type="project" value="InterPro"/>
</dbReference>
<evidence type="ECO:0000256" key="2">
    <source>
        <dbReference type="ARBA" id="ARBA00021315"/>
    </source>
</evidence>
<evidence type="ECO:0000256" key="6">
    <source>
        <dbReference type="ARBA" id="ARBA00023204"/>
    </source>
</evidence>
<evidence type="ECO:0000259" key="8">
    <source>
        <dbReference type="Pfam" id="PF13476"/>
    </source>
</evidence>
<reference evidence="9" key="1">
    <citation type="submission" date="2013-12" db="EMBL/GenBank/DDBJ databases">
        <title>A Varibaculum cambriense genome reconstructed from a premature infant gut community with otherwise low bacterial novelty that shifts toward anaerobic metabolism during the third week of life.</title>
        <authorList>
            <person name="Brown C.T."/>
            <person name="Sharon I."/>
            <person name="Thomas B.C."/>
            <person name="Castelle C.J."/>
            <person name="Morowitz M.J."/>
            <person name="Banfield J.F."/>
        </authorList>
    </citation>
    <scope>NUCLEOTIDE SEQUENCE</scope>
</reference>
<keyword evidence="6" id="KW-0234">DNA repair</keyword>
<keyword evidence="5" id="KW-0067">ATP-binding</keyword>
<keyword evidence="3" id="KW-0547">Nucleotide-binding</keyword>
<dbReference type="AlphaFoldDB" id="W1YUZ2"/>
<dbReference type="Pfam" id="PF13476">
    <property type="entry name" value="AAA_23"/>
    <property type="match status" value="1"/>
</dbReference>
<dbReference type="GO" id="GO:0016887">
    <property type="term" value="F:ATP hydrolysis activity"/>
    <property type="evidence" value="ECO:0007669"/>
    <property type="project" value="InterPro"/>
</dbReference>
<dbReference type="GO" id="GO:0043590">
    <property type="term" value="C:bacterial nucleoid"/>
    <property type="evidence" value="ECO:0007669"/>
    <property type="project" value="TreeGrafter"/>
</dbReference>
<comment type="similarity">
    <text evidence="1">Belongs to the RecN family.</text>
</comment>
<dbReference type="InterPro" id="IPR004604">
    <property type="entry name" value="DNA_recomb/repair_RecN"/>
</dbReference>
<evidence type="ECO:0000256" key="5">
    <source>
        <dbReference type="ARBA" id="ARBA00022840"/>
    </source>
</evidence>
<accession>W1YUZ2</accession>
<evidence type="ECO:0000256" key="7">
    <source>
        <dbReference type="ARBA" id="ARBA00033408"/>
    </source>
</evidence>
<feature type="non-terminal residue" evidence="9">
    <location>
        <position position="50"/>
    </location>
</feature>
<dbReference type="InterPro" id="IPR027417">
    <property type="entry name" value="P-loop_NTPase"/>
</dbReference>
<evidence type="ECO:0000256" key="4">
    <source>
        <dbReference type="ARBA" id="ARBA00022763"/>
    </source>
</evidence>
<keyword evidence="4" id="KW-0227">DNA damage</keyword>
<name>W1YUZ2_9ZZZZ</name>
<evidence type="ECO:0000313" key="9">
    <source>
        <dbReference type="EMBL" id="ETJ44999.1"/>
    </source>
</evidence>
<comment type="caution">
    <text evidence="9">The sequence shown here is derived from an EMBL/GenBank/DDBJ whole genome shotgun (WGS) entry which is preliminary data.</text>
</comment>
<proteinExistence type="inferred from homology"/>
<sequence length="50" mass="5468">MLTQMSIRNFALIEQMNISFNDGITIFTGETGAGKSILMDAFSILLGERA</sequence>
<dbReference type="Gene3D" id="3.40.50.300">
    <property type="entry name" value="P-loop containing nucleotide triphosphate hydrolases"/>
    <property type="match status" value="1"/>
</dbReference>
<gene>
    <name evidence="9" type="ORF">Q604_UNBC00998G0002</name>
</gene>
<dbReference type="SUPFAM" id="SSF52540">
    <property type="entry name" value="P-loop containing nucleoside triphosphate hydrolases"/>
    <property type="match status" value="1"/>
</dbReference>
<dbReference type="InterPro" id="IPR038729">
    <property type="entry name" value="Rad50/SbcC_AAA"/>
</dbReference>
<dbReference type="GO" id="GO:0005524">
    <property type="term" value="F:ATP binding"/>
    <property type="evidence" value="ECO:0007669"/>
    <property type="project" value="UniProtKB-KW"/>
</dbReference>
<dbReference type="GO" id="GO:0006302">
    <property type="term" value="P:double-strand break repair"/>
    <property type="evidence" value="ECO:0007669"/>
    <property type="project" value="InterPro"/>
</dbReference>
<feature type="domain" description="Rad50/SbcC-type AAA" evidence="8">
    <location>
        <begin position="5"/>
        <end position="48"/>
    </location>
</feature>
<dbReference type="EMBL" id="AZMM01000998">
    <property type="protein sequence ID" value="ETJ44999.1"/>
    <property type="molecule type" value="Genomic_DNA"/>
</dbReference>
<protein>
    <recommendedName>
        <fullName evidence="2">DNA repair protein RecN</fullName>
    </recommendedName>
    <alternativeName>
        <fullName evidence="7">Recombination protein N</fullName>
    </alternativeName>
</protein>
<dbReference type="PANTHER" id="PTHR11059:SF0">
    <property type="entry name" value="DNA REPAIR PROTEIN RECN"/>
    <property type="match status" value="1"/>
</dbReference>
<dbReference type="GO" id="GO:0009432">
    <property type="term" value="P:SOS response"/>
    <property type="evidence" value="ECO:0007669"/>
    <property type="project" value="TreeGrafter"/>
</dbReference>
<organism evidence="9">
    <name type="scientific">human gut metagenome</name>
    <dbReference type="NCBI Taxonomy" id="408170"/>
    <lineage>
        <taxon>unclassified sequences</taxon>
        <taxon>metagenomes</taxon>
        <taxon>organismal metagenomes</taxon>
    </lineage>
</organism>